<dbReference type="Proteomes" id="UP000321393">
    <property type="component" value="Unassembled WGS sequence"/>
</dbReference>
<organism evidence="2 3">
    <name type="scientific">Cucumis melo var. makuwa</name>
    <name type="common">Oriental melon</name>
    <dbReference type="NCBI Taxonomy" id="1194695"/>
    <lineage>
        <taxon>Eukaryota</taxon>
        <taxon>Viridiplantae</taxon>
        <taxon>Streptophyta</taxon>
        <taxon>Embryophyta</taxon>
        <taxon>Tracheophyta</taxon>
        <taxon>Spermatophyta</taxon>
        <taxon>Magnoliopsida</taxon>
        <taxon>eudicotyledons</taxon>
        <taxon>Gunneridae</taxon>
        <taxon>Pentapetalae</taxon>
        <taxon>rosids</taxon>
        <taxon>fabids</taxon>
        <taxon>Cucurbitales</taxon>
        <taxon>Cucurbitaceae</taxon>
        <taxon>Benincaseae</taxon>
        <taxon>Cucumis</taxon>
    </lineage>
</organism>
<dbReference type="OrthoDB" id="683469at2759"/>
<reference evidence="2 3" key="1">
    <citation type="submission" date="2019-08" db="EMBL/GenBank/DDBJ databases">
        <title>Draft genome sequences of two oriental melons (Cucumis melo L. var makuwa).</title>
        <authorList>
            <person name="Kwon S.-Y."/>
        </authorList>
    </citation>
    <scope>NUCLEOTIDE SEQUENCE [LARGE SCALE GENOMIC DNA]</scope>
    <source>
        <strain evidence="3">cv. SW 3</strain>
        <tissue evidence="2">Leaf</tissue>
    </source>
</reference>
<dbReference type="AlphaFoldDB" id="A0A5A7UG79"/>
<name>A0A5A7UG79_CUCMM</name>
<dbReference type="EMBL" id="SSTE01008862">
    <property type="protein sequence ID" value="KAA0054174.1"/>
    <property type="molecule type" value="Genomic_DNA"/>
</dbReference>
<dbReference type="PANTHER" id="PTHR31973:SF187">
    <property type="entry name" value="MUTATOR TRANSPOSASE MUDRA PROTEIN"/>
    <property type="match status" value="1"/>
</dbReference>
<dbReference type="PANTHER" id="PTHR31973">
    <property type="entry name" value="POLYPROTEIN, PUTATIVE-RELATED"/>
    <property type="match status" value="1"/>
</dbReference>
<dbReference type="STRING" id="1194695.A0A5A7UG79"/>
<evidence type="ECO:0000313" key="2">
    <source>
        <dbReference type="EMBL" id="KAA0054174.1"/>
    </source>
</evidence>
<protein>
    <submittedName>
        <fullName evidence="2">Protein FAR-RED ELONGATED HYPOCOTYL 3-like</fullName>
    </submittedName>
</protein>
<gene>
    <name evidence="2" type="ORF">E6C27_scaffold131G001030</name>
</gene>
<accession>A0A5A7UG79</accession>
<keyword evidence="1" id="KW-0812">Transmembrane</keyword>
<evidence type="ECO:0000256" key="1">
    <source>
        <dbReference type="SAM" id="Phobius"/>
    </source>
</evidence>
<proteinExistence type="predicted"/>
<keyword evidence="1" id="KW-1133">Transmembrane helix</keyword>
<evidence type="ECO:0000313" key="3">
    <source>
        <dbReference type="Proteomes" id="UP000321393"/>
    </source>
</evidence>
<sequence length="206" mass="23361">MASLAIETVNGTKYQARHQGQQLSTLGCINDNEVQSGGKFWYYGRREQVIANGPCVLLVVFMGIGHYGFLLVHYIRAEHGLSISYHKAWHVRKAALDEIRGSPEDSYKMIPKFAYILKPNNPGYVVEYKVDADGRFLYFFMALSASISDWQHCHPVISINGTSLKDKYGGTLLSTSTPDTNDQIFSLAFWVVDFQNDFSWIWFATN</sequence>
<keyword evidence="1" id="KW-0472">Membrane</keyword>
<feature type="transmembrane region" description="Helical" evidence="1">
    <location>
        <begin position="55"/>
        <end position="75"/>
    </location>
</feature>
<comment type="caution">
    <text evidence="2">The sequence shown here is derived from an EMBL/GenBank/DDBJ whole genome shotgun (WGS) entry which is preliminary data.</text>
</comment>